<feature type="domain" description="HD Cas3-type" evidence="9">
    <location>
        <begin position="14"/>
        <end position="179"/>
    </location>
</feature>
<dbReference type="GO" id="GO:0046872">
    <property type="term" value="F:metal ion binding"/>
    <property type="evidence" value="ECO:0007669"/>
    <property type="project" value="UniProtKB-KW"/>
</dbReference>
<dbReference type="InterPro" id="IPR006674">
    <property type="entry name" value="HD_domain"/>
</dbReference>
<dbReference type="PROSITE" id="PS51643">
    <property type="entry name" value="HD_CAS3"/>
    <property type="match status" value="1"/>
</dbReference>
<dbReference type="InterPro" id="IPR011545">
    <property type="entry name" value="DEAD/DEAH_box_helicase_dom"/>
</dbReference>
<protein>
    <submittedName>
        <fullName evidence="10">CRISPR-associated endonuclease Cas3</fullName>
    </submittedName>
</protein>
<dbReference type="Gene3D" id="3.40.50.300">
    <property type="entry name" value="P-loop containing nucleotide triphosphate hydrolases"/>
    <property type="match status" value="2"/>
</dbReference>
<keyword evidence="10" id="KW-0255">Endonuclease</keyword>
<evidence type="ECO:0000256" key="5">
    <source>
        <dbReference type="ARBA" id="ARBA00022801"/>
    </source>
</evidence>
<evidence type="ECO:0000313" key="10">
    <source>
        <dbReference type="EMBL" id="MBP5855918.1"/>
    </source>
</evidence>
<evidence type="ECO:0000256" key="6">
    <source>
        <dbReference type="ARBA" id="ARBA00022806"/>
    </source>
</evidence>
<dbReference type="GO" id="GO:0004519">
    <property type="term" value="F:endonuclease activity"/>
    <property type="evidence" value="ECO:0007669"/>
    <property type="project" value="UniProtKB-KW"/>
</dbReference>
<evidence type="ECO:0000256" key="2">
    <source>
        <dbReference type="ARBA" id="ARBA00009046"/>
    </source>
</evidence>
<dbReference type="InterPro" id="IPR038257">
    <property type="entry name" value="CRISPR-assoc_Cas3_HD_sf"/>
</dbReference>
<keyword evidence="4" id="KW-0547">Nucleotide-binding</keyword>
<dbReference type="RefSeq" id="WP_210680482.1">
    <property type="nucleotide sequence ID" value="NZ_JAGMWN010000001.1"/>
</dbReference>
<evidence type="ECO:0000313" key="11">
    <source>
        <dbReference type="Proteomes" id="UP000672602"/>
    </source>
</evidence>
<dbReference type="GO" id="GO:0051607">
    <property type="term" value="P:defense response to virus"/>
    <property type="evidence" value="ECO:0007669"/>
    <property type="project" value="UniProtKB-KW"/>
</dbReference>
<comment type="similarity">
    <text evidence="2">In the central section; belongs to the CRISPR-associated helicase Cas3 family.</text>
</comment>
<evidence type="ECO:0000256" key="4">
    <source>
        <dbReference type="ARBA" id="ARBA00022741"/>
    </source>
</evidence>
<evidence type="ECO:0000256" key="3">
    <source>
        <dbReference type="ARBA" id="ARBA00022723"/>
    </source>
</evidence>
<dbReference type="CDD" id="cd17930">
    <property type="entry name" value="DEXHc_cas3"/>
    <property type="match status" value="1"/>
</dbReference>
<evidence type="ECO:0000256" key="8">
    <source>
        <dbReference type="ARBA" id="ARBA00023118"/>
    </source>
</evidence>
<dbReference type="Gene3D" id="1.10.3210.30">
    <property type="match status" value="1"/>
</dbReference>
<keyword evidence="8" id="KW-0051">Antiviral defense</keyword>
<dbReference type="NCBIfam" id="TIGR01596">
    <property type="entry name" value="cas3_HD"/>
    <property type="match status" value="1"/>
</dbReference>
<dbReference type="SUPFAM" id="SSF52540">
    <property type="entry name" value="P-loop containing nucleoside triphosphate hydrolases"/>
    <property type="match status" value="1"/>
</dbReference>
<dbReference type="AlphaFoldDB" id="A0A8J7SK07"/>
<name>A0A8J7SK07_9PROT</name>
<accession>A0A8J7SK07</accession>
<proteinExistence type="inferred from homology"/>
<evidence type="ECO:0000259" key="9">
    <source>
        <dbReference type="PROSITE" id="PS51643"/>
    </source>
</evidence>
<dbReference type="InterPro" id="IPR006483">
    <property type="entry name" value="CRISPR-assoc_Cas3_HD"/>
</dbReference>
<keyword evidence="10" id="KW-0540">Nuclease</keyword>
<dbReference type="CDD" id="cd09641">
    <property type="entry name" value="Cas3''_I"/>
    <property type="match status" value="1"/>
</dbReference>
<sequence>MTEFAAHSPPKSHPDAAWHGLREHLEGTARHAADLARPFGGETAAALGGLLHDLGKYDPAFQAYIRGQGPGPEHAIAGAAWLWHAAGSGEEKLVARLLAHAVAGHHAGLPDTDAALGGLRDRVNAVEDRLDPSWREEIAPDTAGISPRGFTASGRNRVAFELAFLGRMLFSALVDADFKDTEAYYSAIEGRTPDRAWPALGDILPDLRARFDAHMAGIAVGREKRPVDDLRREVLKHVRAQADRPPDSFTLTVPTGGGKTLTSLGFALDHARAHGLRRIVYAIPFTSIIDQTAAIFKEVLGEDVVLEHHCAIEQDGQGWKARAARDKLRLAMEDWAAPVVVTTHVQLFESLFAARPARCRKLQALAGAVIVLDEAQTLPLGLLKPGVAALRELVRSYGASLVLCTATQPALDRGHFTADPLMGLETAGKELAPDPAHLARRLRRTRFRHAGPMDDAALIDALAETDQGLVIVNSRPHALALYRAGRAAALDGLIHLSTRQCAAHRRAILAEVRARLEGERPCRVVATSLVEAGVDVDFPHVWRAEAGLEQVVQAAGRCNREGKRAAGDSIVTVFRAPDHPAPRELRRNAEIFARLIEGGADWTAPETVERYFRELYWTRGPEALDRHGLLDRFKLDIGGPSFAYRSVAEDFRMVADTGAPVIIPDPANAEILADLDNPRISSGALARRLQTWIVQPPGRERQRLIDLGAIYFAGGRERADQFAVLSTCHDSRAEPLYTRETGLIWEADPGAFSAIL</sequence>
<keyword evidence="11" id="KW-1185">Reference proteome</keyword>
<keyword evidence="6" id="KW-0347">Helicase</keyword>
<dbReference type="InterPro" id="IPR054712">
    <property type="entry name" value="Cas3-like_dom"/>
</dbReference>
<dbReference type="Pfam" id="PF01966">
    <property type="entry name" value="HD"/>
    <property type="match status" value="1"/>
</dbReference>
<dbReference type="GO" id="GO:0005524">
    <property type="term" value="F:ATP binding"/>
    <property type="evidence" value="ECO:0007669"/>
    <property type="project" value="UniProtKB-KW"/>
</dbReference>
<dbReference type="Pfam" id="PF00270">
    <property type="entry name" value="DEAD"/>
    <property type="match status" value="1"/>
</dbReference>
<dbReference type="GO" id="GO:0003676">
    <property type="term" value="F:nucleic acid binding"/>
    <property type="evidence" value="ECO:0007669"/>
    <property type="project" value="InterPro"/>
</dbReference>
<organism evidence="10 11">
    <name type="scientific">Marivibrio halodurans</name>
    <dbReference type="NCBI Taxonomy" id="2039722"/>
    <lineage>
        <taxon>Bacteria</taxon>
        <taxon>Pseudomonadati</taxon>
        <taxon>Pseudomonadota</taxon>
        <taxon>Alphaproteobacteria</taxon>
        <taxon>Rhodospirillales</taxon>
        <taxon>Rhodospirillaceae</taxon>
        <taxon>Marivibrio</taxon>
    </lineage>
</organism>
<gene>
    <name evidence="10" type="ORF">KAJ83_02785</name>
</gene>
<reference evidence="10" key="1">
    <citation type="submission" date="2021-04" db="EMBL/GenBank/DDBJ databases">
        <authorList>
            <person name="Zhang D.-C."/>
        </authorList>
    </citation>
    <scope>NUCLEOTIDE SEQUENCE</scope>
    <source>
        <strain evidence="10">CGMCC 1.15697</strain>
    </source>
</reference>
<dbReference type="Pfam" id="PF22590">
    <property type="entry name" value="Cas3-like_C_2"/>
    <property type="match status" value="1"/>
</dbReference>
<dbReference type="InterPro" id="IPR027417">
    <property type="entry name" value="P-loop_NTPase"/>
</dbReference>
<keyword evidence="7" id="KW-0067">ATP-binding</keyword>
<comment type="similarity">
    <text evidence="1">In the N-terminal section; belongs to the CRISPR-associated nuclease Cas3-HD family.</text>
</comment>
<keyword evidence="3" id="KW-0479">Metal-binding</keyword>
<dbReference type="EMBL" id="JAGMWN010000001">
    <property type="protein sequence ID" value="MBP5855918.1"/>
    <property type="molecule type" value="Genomic_DNA"/>
</dbReference>
<keyword evidence="5" id="KW-0378">Hydrolase</keyword>
<evidence type="ECO:0000256" key="1">
    <source>
        <dbReference type="ARBA" id="ARBA00006847"/>
    </source>
</evidence>
<dbReference type="Proteomes" id="UP000672602">
    <property type="component" value="Unassembled WGS sequence"/>
</dbReference>
<dbReference type="GO" id="GO:0016787">
    <property type="term" value="F:hydrolase activity"/>
    <property type="evidence" value="ECO:0007669"/>
    <property type="project" value="UniProtKB-KW"/>
</dbReference>
<dbReference type="GO" id="GO:0004386">
    <property type="term" value="F:helicase activity"/>
    <property type="evidence" value="ECO:0007669"/>
    <property type="project" value="UniProtKB-KW"/>
</dbReference>
<comment type="caution">
    <text evidence="10">The sequence shown here is derived from an EMBL/GenBank/DDBJ whole genome shotgun (WGS) entry which is preliminary data.</text>
</comment>
<evidence type="ECO:0000256" key="7">
    <source>
        <dbReference type="ARBA" id="ARBA00022840"/>
    </source>
</evidence>
<dbReference type="SUPFAM" id="SSF109604">
    <property type="entry name" value="HD-domain/PDEase-like"/>
    <property type="match status" value="1"/>
</dbReference>